<dbReference type="Gene3D" id="1.10.101.10">
    <property type="entry name" value="PGBD-like superfamily/PGBD"/>
    <property type="match status" value="1"/>
</dbReference>
<accession>A0A222FLU5</accession>
<gene>
    <name evidence="2" type="ORF">CHH28_15515</name>
</gene>
<dbReference type="InterPro" id="IPR003593">
    <property type="entry name" value="AAA+_ATPase"/>
</dbReference>
<protein>
    <recommendedName>
        <fullName evidence="1">AAA+ ATPase domain-containing protein</fullName>
    </recommendedName>
</protein>
<dbReference type="SMART" id="SM00382">
    <property type="entry name" value="AAA"/>
    <property type="match status" value="1"/>
</dbReference>
<keyword evidence="3" id="KW-1185">Reference proteome</keyword>
<dbReference type="AlphaFoldDB" id="A0A222FLU5"/>
<sequence>MAIGFGMYLQHFGLARFPFTIAPDPAFLYPSPAHEEALAHLQYSLTGHGGLICLTGEVGTGKTTLCRAFLNQSLDKVRTAYVFNPQLSALELLQSLCDELGIDYQLSDSHKQLYDRLNRQLLNWYAQGERVIVVVDEAQSMPAPLLEQIRLLTNLETDQAKLLTLILVGQPELRDLLQQHQLRQLNQRITARYHLPVLRARQVMAYLDHRMQAAGGQPGRFTAAAAKRLWRASGGVPRLLNALADRALLGAYAHSEQRVSAARVVGAKKEILPHQVRNWLRYWPAIMATFMLPLLFLMAVQWVPPVALLLNSPVPELTENEPPSVDALSDPVVRLAREQGLAANTCDQLLNDGWRCLWVNWAFNEVSTVAFPALLQRLDDRQWQSPQALQANNYAGQALILWQPPPGYDGLLRPGENSTLVPWLRQRLGMPWSSGWQTIAPQGQAAVLPETLYDPLLANRIAQFQAQQGLTADRIVGPRTLLALQREGS</sequence>
<dbReference type="GO" id="GO:0016887">
    <property type="term" value="F:ATP hydrolysis activity"/>
    <property type="evidence" value="ECO:0007669"/>
    <property type="project" value="InterPro"/>
</dbReference>
<dbReference type="InterPro" id="IPR036365">
    <property type="entry name" value="PGBD-like_sf"/>
</dbReference>
<dbReference type="PANTHER" id="PTHR35894:SF1">
    <property type="entry name" value="PHOSPHORIBULOKINASE _ URIDINE KINASE FAMILY"/>
    <property type="match status" value="1"/>
</dbReference>
<dbReference type="SUPFAM" id="SSF47090">
    <property type="entry name" value="PGBD-like"/>
    <property type="match status" value="1"/>
</dbReference>
<dbReference type="Pfam" id="PF13401">
    <property type="entry name" value="AAA_22"/>
    <property type="match status" value="1"/>
</dbReference>
<name>A0A222FLU5_9GAMM</name>
<dbReference type="InterPro" id="IPR052026">
    <property type="entry name" value="ExeA_AAA_ATPase_DNA-bind"/>
</dbReference>
<dbReference type="InterPro" id="IPR027417">
    <property type="entry name" value="P-loop_NTPase"/>
</dbReference>
<dbReference type="PANTHER" id="PTHR35894">
    <property type="entry name" value="GENERAL SECRETION PATHWAY PROTEIN A-RELATED"/>
    <property type="match status" value="1"/>
</dbReference>
<organism evidence="2 3">
    <name type="scientific">Bacterioplanes sanyensis</name>
    <dbReference type="NCBI Taxonomy" id="1249553"/>
    <lineage>
        <taxon>Bacteria</taxon>
        <taxon>Pseudomonadati</taxon>
        <taxon>Pseudomonadota</taxon>
        <taxon>Gammaproteobacteria</taxon>
        <taxon>Oceanospirillales</taxon>
        <taxon>Oceanospirillaceae</taxon>
        <taxon>Bacterioplanes</taxon>
    </lineage>
</organism>
<dbReference type="KEGG" id="bsan:CHH28_15515"/>
<dbReference type="SUPFAM" id="SSF52540">
    <property type="entry name" value="P-loop containing nucleoside triphosphate hydrolases"/>
    <property type="match status" value="1"/>
</dbReference>
<dbReference type="InterPro" id="IPR036366">
    <property type="entry name" value="PGBDSf"/>
</dbReference>
<feature type="domain" description="AAA+ ATPase" evidence="1">
    <location>
        <begin position="48"/>
        <end position="201"/>
    </location>
</feature>
<dbReference type="InterPro" id="IPR049945">
    <property type="entry name" value="AAA_22"/>
</dbReference>
<dbReference type="Gene3D" id="3.40.50.300">
    <property type="entry name" value="P-loop containing nucleotide triphosphate hydrolases"/>
    <property type="match status" value="1"/>
</dbReference>
<dbReference type="EMBL" id="CP022530">
    <property type="protein sequence ID" value="ASP39995.1"/>
    <property type="molecule type" value="Genomic_DNA"/>
</dbReference>
<dbReference type="CDD" id="cd00009">
    <property type="entry name" value="AAA"/>
    <property type="match status" value="1"/>
</dbReference>
<reference evidence="2 3" key="1">
    <citation type="submission" date="2017-07" db="EMBL/GenBank/DDBJ databases">
        <title>Annotated genome sequence of Bacterioplanes sanyensis isolated from Red Sea.</title>
        <authorList>
            <person name="Rehman Z.U."/>
        </authorList>
    </citation>
    <scope>NUCLEOTIDE SEQUENCE [LARGE SCALE GENOMIC DNA]</scope>
    <source>
        <strain evidence="2 3">NV9</strain>
    </source>
</reference>
<proteinExistence type="predicted"/>
<dbReference type="Proteomes" id="UP000202440">
    <property type="component" value="Chromosome"/>
</dbReference>
<evidence type="ECO:0000259" key="1">
    <source>
        <dbReference type="SMART" id="SM00382"/>
    </source>
</evidence>
<evidence type="ECO:0000313" key="3">
    <source>
        <dbReference type="Proteomes" id="UP000202440"/>
    </source>
</evidence>
<evidence type="ECO:0000313" key="2">
    <source>
        <dbReference type="EMBL" id="ASP39995.1"/>
    </source>
</evidence>